<evidence type="ECO:0000313" key="1">
    <source>
        <dbReference type="EMBL" id="KRX31216.1"/>
    </source>
</evidence>
<organism evidence="1 2">
    <name type="scientific">Trichinella murrelli</name>
    <dbReference type="NCBI Taxonomy" id="144512"/>
    <lineage>
        <taxon>Eukaryota</taxon>
        <taxon>Metazoa</taxon>
        <taxon>Ecdysozoa</taxon>
        <taxon>Nematoda</taxon>
        <taxon>Enoplea</taxon>
        <taxon>Dorylaimia</taxon>
        <taxon>Trichinellida</taxon>
        <taxon>Trichinellidae</taxon>
        <taxon>Trichinella</taxon>
    </lineage>
</organism>
<dbReference type="AlphaFoldDB" id="A0A0V0SWL0"/>
<accession>A0A0V0SWL0</accession>
<dbReference type="EMBL" id="JYDJ01001918">
    <property type="protein sequence ID" value="KRX31216.1"/>
    <property type="molecule type" value="Genomic_DNA"/>
</dbReference>
<gene>
    <name evidence="1" type="ORF">T05_10704</name>
</gene>
<keyword evidence="2" id="KW-1185">Reference proteome</keyword>
<protein>
    <submittedName>
        <fullName evidence="1">Uncharacterized protein</fullName>
    </submittedName>
</protein>
<proteinExistence type="predicted"/>
<dbReference type="Proteomes" id="UP000055048">
    <property type="component" value="Unassembled WGS sequence"/>
</dbReference>
<name>A0A0V0SWL0_9BILA</name>
<reference evidence="1 2" key="1">
    <citation type="submission" date="2015-01" db="EMBL/GenBank/DDBJ databases">
        <title>Evolution of Trichinella species and genotypes.</title>
        <authorList>
            <person name="Korhonen P.K."/>
            <person name="Edoardo P."/>
            <person name="Giuseppe L.R."/>
            <person name="Gasser R.B."/>
        </authorList>
    </citation>
    <scope>NUCLEOTIDE SEQUENCE [LARGE SCALE GENOMIC DNA]</scope>
    <source>
        <strain evidence="1">ISS417</strain>
    </source>
</reference>
<sequence length="41" mass="4359">MRCPLQSEFEAALTAILLPKGDCNTMEKSTSDELSTAAVVS</sequence>
<evidence type="ECO:0000313" key="2">
    <source>
        <dbReference type="Proteomes" id="UP000055048"/>
    </source>
</evidence>
<comment type="caution">
    <text evidence="1">The sequence shown here is derived from an EMBL/GenBank/DDBJ whole genome shotgun (WGS) entry which is preliminary data.</text>
</comment>